<gene>
    <name evidence="1" type="ORF">LCGC14_1043660</name>
</gene>
<dbReference type="EMBL" id="LAZR01004312">
    <property type="protein sequence ID" value="KKN09734.1"/>
    <property type="molecule type" value="Genomic_DNA"/>
</dbReference>
<proteinExistence type="predicted"/>
<reference evidence="1" key="1">
    <citation type="journal article" date="2015" name="Nature">
        <title>Complex archaea that bridge the gap between prokaryotes and eukaryotes.</title>
        <authorList>
            <person name="Spang A."/>
            <person name="Saw J.H."/>
            <person name="Jorgensen S.L."/>
            <person name="Zaremba-Niedzwiedzka K."/>
            <person name="Martijn J."/>
            <person name="Lind A.E."/>
            <person name="van Eijk R."/>
            <person name="Schleper C."/>
            <person name="Guy L."/>
            <person name="Ettema T.J."/>
        </authorList>
    </citation>
    <scope>NUCLEOTIDE SEQUENCE</scope>
</reference>
<protein>
    <submittedName>
        <fullName evidence="1">Uncharacterized protein</fullName>
    </submittedName>
</protein>
<evidence type="ECO:0000313" key="1">
    <source>
        <dbReference type="EMBL" id="KKN09734.1"/>
    </source>
</evidence>
<comment type="caution">
    <text evidence="1">The sequence shown here is derived from an EMBL/GenBank/DDBJ whole genome shotgun (WGS) entry which is preliminary data.</text>
</comment>
<organism evidence="1">
    <name type="scientific">marine sediment metagenome</name>
    <dbReference type="NCBI Taxonomy" id="412755"/>
    <lineage>
        <taxon>unclassified sequences</taxon>
        <taxon>metagenomes</taxon>
        <taxon>ecological metagenomes</taxon>
    </lineage>
</organism>
<dbReference type="AlphaFoldDB" id="A0A0F9MVE5"/>
<sequence length="272" mass="29630">MPPEPNWKDSLPKEIRSHKTLADVADVGSLAKQFIDAQAVMGTSIRIPGPDAGAEALSAFHLKLAEKVPGLIPTPNPDSEEQMSALFDRMGRPKEAIGYEHPDGVDPTQMTDFAVLAHGLGLTKTQYKGMLSELVKHTTTKQESTDAEFQAASRALKQEWGIVYEDNLQLVQSVMKGTGAPKEFMELAADSKLPAATLKWLHAIGKQLGTEGINFQKDESTTRLSPTEAKARSDEIMADTKGPYWDGSHPQHKEYVQRVVDLNRAAAAGGKL</sequence>
<name>A0A0F9MVE5_9ZZZZ</name>
<accession>A0A0F9MVE5</accession>